<protein>
    <submittedName>
        <fullName evidence="1">Uncharacterized protein</fullName>
    </submittedName>
</protein>
<proteinExistence type="predicted"/>
<reference evidence="1 2" key="1">
    <citation type="journal article" date="2012" name="J. Bacteriol.">
        <title>Genome Sequence of Blastococcus saxobsidens DD2, a Stone-Inhabiting Bacterium.</title>
        <authorList>
            <person name="Chouaia B."/>
            <person name="Crotti E."/>
            <person name="Brusetti L."/>
            <person name="Daffonchio D."/>
            <person name="Essoussi I."/>
            <person name="Nouioui I."/>
            <person name="Sbissi I."/>
            <person name="Ghodhbane-Gtari F."/>
            <person name="Gtari M."/>
            <person name="Vacherie B."/>
            <person name="Barbe V."/>
            <person name="Medigue C."/>
            <person name="Gury J."/>
            <person name="Pujic P."/>
            <person name="Normand P."/>
        </authorList>
    </citation>
    <scope>NUCLEOTIDE SEQUENCE [LARGE SCALE GENOMIC DNA]</scope>
    <source>
        <strain evidence="1 2">DD2</strain>
    </source>
</reference>
<dbReference type="AlphaFoldDB" id="H6RRC2"/>
<gene>
    <name evidence="1" type="ordered locus">BLASA_4602</name>
</gene>
<dbReference type="OrthoDB" id="5197099at2"/>
<dbReference type="EMBL" id="FO117623">
    <property type="protein sequence ID" value="CCG05404.1"/>
    <property type="molecule type" value="Genomic_DNA"/>
</dbReference>
<reference evidence="2" key="2">
    <citation type="submission" date="2012-02" db="EMBL/GenBank/DDBJ databases">
        <title>Complete genome sequence of Blastococcus saxobsidens strain DD2.</title>
        <authorList>
            <person name="Genoscope."/>
        </authorList>
    </citation>
    <scope>NUCLEOTIDE SEQUENCE [LARGE SCALE GENOMIC DNA]</scope>
    <source>
        <strain evidence="2">DD2</strain>
    </source>
</reference>
<dbReference type="HOGENOM" id="CLU_2680352_0_0_11"/>
<evidence type="ECO:0000313" key="1">
    <source>
        <dbReference type="EMBL" id="CCG05404.1"/>
    </source>
</evidence>
<name>H6RRC2_BLASD</name>
<sequence>MHATAVPVAEPSVSVREVPDSEALALLLDLMADEPAEVPRPAGLPHHRWATRVQDLSRRASSWGAGPQGAWRAW</sequence>
<organism evidence="1 2">
    <name type="scientific">Blastococcus saxobsidens (strain DD2)</name>
    <dbReference type="NCBI Taxonomy" id="1146883"/>
    <lineage>
        <taxon>Bacteria</taxon>
        <taxon>Bacillati</taxon>
        <taxon>Actinomycetota</taxon>
        <taxon>Actinomycetes</taxon>
        <taxon>Geodermatophilales</taxon>
        <taxon>Geodermatophilaceae</taxon>
        <taxon>Blastococcus</taxon>
    </lineage>
</organism>
<dbReference type="STRING" id="1146883.BLASA_4602"/>
<evidence type="ECO:0000313" key="2">
    <source>
        <dbReference type="Proteomes" id="UP000007517"/>
    </source>
</evidence>
<dbReference type="Proteomes" id="UP000007517">
    <property type="component" value="Chromosome"/>
</dbReference>
<accession>H6RRC2</accession>
<keyword evidence="2" id="KW-1185">Reference proteome</keyword>
<dbReference type="RefSeq" id="WP_014378271.1">
    <property type="nucleotide sequence ID" value="NC_016943.1"/>
</dbReference>
<dbReference type="KEGG" id="bsd:BLASA_4602"/>